<comment type="subunit">
    <text evidence="3 8">Homodimer and heterodimers.</text>
</comment>
<evidence type="ECO:0000313" key="12">
    <source>
        <dbReference type="Proteomes" id="UP000596661"/>
    </source>
</evidence>
<feature type="transmembrane region" description="Helical" evidence="8">
    <location>
        <begin position="214"/>
        <end position="233"/>
    </location>
</feature>
<dbReference type="EnsemblPlants" id="evm.model.03.337">
    <property type="protein sequence ID" value="cds.evm.model.03.337"/>
    <property type="gene ID" value="evm.TU.03.337"/>
</dbReference>
<name>A0A803P8L8_CANSA</name>
<evidence type="ECO:0000256" key="4">
    <source>
        <dbReference type="ARBA" id="ARBA00022475"/>
    </source>
</evidence>
<reference evidence="11" key="2">
    <citation type="submission" date="2021-03" db="UniProtKB">
        <authorList>
            <consortium name="EnsemblPlants"/>
        </authorList>
    </citation>
    <scope>IDENTIFICATION</scope>
</reference>
<keyword evidence="12" id="KW-1185">Reference proteome</keyword>
<evidence type="ECO:0000256" key="1">
    <source>
        <dbReference type="ARBA" id="ARBA00004651"/>
    </source>
</evidence>
<feature type="region of interest" description="Disordered" evidence="9">
    <location>
        <begin position="1"/>
        <end position="71"/>
    </location>
</feature>
<evidence type="ECO:0000256" key="3">
    <source>
        <dbReference type="ARBA" id="ARBA00011489"/>
    </source>
</evidence>
<evidence type="ECO:0000256" key="9">
    <source>
        <dbReference type="SAM" id="MobiDB-lite"/>
    </source>
</evidence>
<keyword evidence="4 8" id="KW-1003">Cell membrane</keyword>
<sequence length="319" mass="35394">MESQTQTNHSQQTRRAMKKSSSRNSDTSQLDSPHSPLRFHSPLRSDAGDPPESPPYESPDYSPGNLPDNSKAIVPVEKVNHYQDNHHSLRQSTTTDNHQQVINHPLKKPQPNATVQPTTVINRAMREEPTQSVAKVGPVTGASGGENGSGGGRRTNLAPSTGRRSKKEDTLKSAALGFRVSESILCLISFSVMAADKTQGWSGDSFDRYKEYRYCLSVNVIAFAYALFQTYDLSYHLATGKHVIRHHLRRHFEFFMDQILAYLLMSASSSAATRVDDWQSNWGKDEFTEMASASVGMSFLAFGAFAISSIISGYNLWTE</sequence>
<dbReference type="Proteomes" id="UP000596661">
    <property type="component" value="Chromosome 3"/>
</dbReference>
<dbReference type="AlphaFoldDB" id="A0A803P8L8"/>
<accession>A0A803P8L8</accession>
<feature type="compositionally biased region" description="Gly residues" evidence="9">
    <location>
        <begin position="142"/>
        <end position="153"/>
    </location>
</feature>
<dbReference type="Pfam" id="PF04535">
    <property type="entry name" value="CASP_dom"/>
    <property type="match status" value="1"/>
</dbReference>
<protein>
    <recommendedName>
        <fullName evidence="8">CASP-like protein</fullName>
    </recommendedName>
</protein>
<dbReference type="GO" id="GO:0005886">
    <property type="term" value="C:plasma membrane"/>
    <property type="evidence" value="ECO:0007669"/>
    <property type="project" value="UniProtKB-SubCell"/>
</dbReference>
<evidence type="ECO:0000256" key="2">
    <source>
        <dbReference type="ARBA" id="ARBA00007651"/>
    </source>
</evidence>
<keyword evidence="7 8" id="KW-0472">Membrane</keyword>
<feature type="compositionally biased region" description="Polar residues" evidence="9">
    <location>
        <begin position="90"/>
        <end position="102"/>
    </location>
</feature>
<evidence type="ECO:0000256" key="7">
    <source>
        <dbReference type="ARBA" id="ARBA00023136"/>
    </source>
</evidence>
<keyword evidence="6 8" id="KW-1133">Transmembrane helix</keyword>
<comment type="similarity">
    <text evidence="2 8">Belongs to the Casparian strip membrane proteins (CASP) family.</text>
</comment>
<feature type="compositionally biased region" description="Polar residues" evidence="9">
    <location>
        <begin position="111"/>
        <end position="121"/>
    </location>
</feature>
<feature type="region of interest" description="Disordered" evidence="9">
    <location>
        <begin position="90"/>
        <end position="169"/>
    </location>
</feature>
<feature type="domain" description="Casparian strip membrane protein" evidence="10">
    <location>
        <begin position="170"/>
        <end position="302"/>
    </location>
</feature>
<proteinExistence type="inferred from homology"/>
<feature type="compositionally biased region" description="Polar residues" evidence="9">
    <location>
        <begin position="22"/>
        <end position="32"/>
    </location>
</feature>
<evidence type="ECO:0000259" key="10">
    <source>
        <dbReference type="Pfam" id="PF04535"/>
    </source>
</evidence>
<evidence type="ECO:0000313" key="11">
    <source>
        <dbReference type="EnsemblPlants" id="cds.evm.model.03.337"/>
    </source>
</evidence>
<feature type="compositionally biased region" description="Polar residues" evidence="9">
    <location>
        <begin position="1"/>
        <end position="14"/>
    </location>
</feature>
<dbReference type="PANTHER" id="PTHR33573">
    <property type="entry name" value="CASP-LIKE PROTEIN 4A4"/>
    <property type="match status" value="1"/>
</dbReference>
<dbReference type="OrthoDB" id="672180at2759"/>
<comment type="subcellular location">
    <subcellularLocation>
        <location evidence="1 8">Cell membrane</location>
        <topology evidence="1 8">Multi-pass membrane protein</topology>
    </subcellularLocation>
</comment>
<dbReference type="InterPro" id="IPR006702">
    <property type="entry name" value="CASP_dom"/>
</dbReference>
<keyword evidence="5 8" id="KW-0812">Transmembrane</keyword>
<dbReference type="EMBL" id="UZAU01000251">
    <property type="status" value="NOT_ANNOTATED_CDS"/>
    <property type="molecule type" value="Genomic_DNA"/>
</dbReference>
<evidence type="ECO:0000256" key="8">
    <source>
        <dbReference type="RuleBase" id="RU361233"/>
    </source>
</evidence>
<evidence type="ECO:0000256" key="5">
    <source>
        <dbReference type="ARBA" id="ARBA00022692"/>
    </source>
</evidence>
<dbReference type="OMA" id="ITEVILC"/>
<organism evidence="11 12">
    <name type="scientific">Cannabis sativa</name>
    <name type="common">Hemp</name>
    <name type="synonym">Marijuana</name>
    <dbReference type="NCBI Taxonomy" id="3483"/>
    <lineage>
        <taxon>Eukaryota</taxon>
        <taxon>Viridiplantae</taxon>
        <taxon>Streptophyta</taxon>
        <taxon>Embryophyta</taxon>
        <taxon>Tracheophyta</taxon>
        <taxon>Spermatophyta</taxon>
        <taxon>Magnoliopsida</taxon>
        <taxon>eudicotyledons</taxon>
        <taxon>Gunneridae</taxon>
        <taxon>Pentapetalae</taxon>
        <taxon>rosids</taxon>
        <taxon>fabids</taxon>
        <taxon>Rosales</taxon>
        <taxon>Cannabaceae</taxon>
        <taxon>Cannabis</taxon>
    </lineage>
</organism>
<reference evidence="11" key="1">
    <citation type="submission" date="2018-11" db="EMBL/GenBank/DDBJ databases">
        <authorList>
            <person name="Grassa J C."/>
        </authorList>
    </citation>
    <scope>NUCLEOTIDE SEQUENCE [LARGE SCALE GENOMIC DNA]</scope>
</reference>
<comment type="caution">
    <text evidence="8">Lacks conserved residue(s) required for the propagation of feature annotation.</text>
</comment>
<dbReference type="PANTHER" id="PTHR33573:SF50">
    <property type="entry name" value="CASP-LIKE PROTEIN 4A3"/>
    <property type="match status" value="1"/>
</dbReference>
<dbReference type="Gramene" id="evm.model.03.337">
    <property type="protein sequence ID" value="cds.evm.model.03.337"/>
    <property type="gene ID" value="evm.TU.03.337"/>
</dbReference>
<feature type="transmembrane region" description="Helical" evidence="8">
    <location>
        <begin position="293"/>
        <end position="317"/>
    </location>
</feature>
<evidence type="ECO:0000256" key="6">
    <source>
        <dbReference type="ARBA" id="ARBA00022989"/>
    </source>
</evidence>